<evidence type="ECO:0000313" key="3">
    <source>
        <dbReference type="EMBL" id="KAA2375224.1"/>
    </source>
</evidence>
<sequence>MNLKRLLPLLIVPLLLTACPSGANRTKNGPDLRNLPREIRSGEQGPFHVQGIAVDLERGYIYFSFTTKLLKMDFEGNLIGSVDGMTGHLGCLTMNPADGRVYGSLEYKDDAIGKGIRRTLDAGQVAPEDEKDRTGFYVAIFDVDRITRPDMDAEKDRVMTTVYIKEAVDDYFATAENGGRTVEHRFGCSGIDGVTFAPRFGAKEGGDYLYVAYGVYGDTLRTDNDYQVLLAYDTKGWKRFEQPLSQGSLHKSGPAAPDHKYFVRTGNTSWGIQNLAYDPASGNCYAAVYKGKKSQYPNYSLFVIDGGKPARRELLQGFDTPTEGEVLSLVPAGKSAGGIYGWDFKWGTTGLCPLGGGYFYISQNARSKETKQQSSTVRLYRWTGDADAPFRPVE</sequence>
<dbReference type="EMBL" id="VVXJ01000018">
    <property type="protein sequence ID" value="KAA2375224.1"/>
    <property type="molecule type" value="Genomic_DNA"/>
</dbReference>
<accession>A0A5B3GNM1</accession>
<dbReference type="AlphaFoldDB" id="A0A5B3GNM1"/>
<reference evidence="4 5" key="1">
    <citation type="journal article" date="2019" name="Nat. Med.">
        <title>A library of human gut bacterial isolates paired with longitudinal multiomics data enables mechanistic microbiome research.</title>
        <authorList>
            <person name="Poyet M."/>
            <person name="Groussin M."/>
            <person name="Gibbons S.M."/>
            <person name="Avila-Pacheco J."/>
            <person name="Jiang X."/>
            <person name="Kearney S.M."/>
            <person name="Perrotta A.R."/>
            <person name="Berdy B."/>
            <person name="Zhao S."/>
            <person name="Lieberman T.D."/>
            <person name="Swanson P.K."/>
            <person name="Smith M."/>
            <person name="Roesemann S."/>
            <person name="Alexander J.E."/>
            <person name="Rich S.A."/>
            <person name="Livny J."/>
            <person name="Vlamakis H."/>
            <person name="Clish C."/>
            <person name="Bullock K."/>
            <person name="Deik A."/>
            <person name="Scott J."/>
            <person name="Pierce K.A."/>
            <person name="Xavier R.J."/>
            <person name="Alm E.J."/>
        </authorList>
    </citation>
    <scope>NUCLEOTIDE SEQUENCE [LARGE SCALE GENOMIC DNA]</scope>
    <source>
        <strain evidence="3 4">BIOML-A1</strain>
        <strain evidence="2 5">BIOML-A2</strain>
    </source>
</reference>
<keyword evidence="1" id="KW-0732">Signal</keyword>
<comment type="caution">
    <text evidence="3">The sequence shown here is derived from an EMBL/GenBank/DDBJ whole genome shotgun (WGS) entry which is preliminary data.</text>
</comment>
<protein>
    <recommendedName>
        <fullName evidence="6">DUF4374 domain-containing protein</fullName>
    </recommendedName>
</protein>
<dbReference type="PROSITE" id="PS51257">
    <property type="entry name" value="PROKAR_LIPOPROTEIN"/>
    <property type="match status" value="1"/>
</dbReference>
<feature type="chain" id="PRO_5036366760" description="DUF4374 domain-containing protein" evidence="1">
    <location>
        <begin position="24"/>
        <end position="394"/>
    </location>
</feature>
<name>A0A5B3GNM1_9BACT</name>
<evidence type="ECO:0000313" key="5">
    <source>
        <dbReference type="Proteomes" id="UP000323567"/>
    </source>
</evidence>
<evidence type="ECO:0000256" key="1">
    <source>
        <dbReference type="SAM" id="SignalP"/>
    </source>
</evidence>
<dbReference type="RefSeq" id="WP_149885988.1">
    <property type="nucleotide sequence ID" value="NZ_AP031448.1"/>
</dbReference>
<evidence type="ECO:0000313" key="4">
    <source>
        <dbReference type="Proteomes" id="UP000322658"/>
    </source>
</evidence>
<dbReference type="Proteomes" id="UP000323567">
    <property type="component" value="Unassembled WGS sequence"/>
</dbReference>
<evidence type="ECO:0008006" key="6">
    <source>
        <dbReference type="Google" id="ProtNLM"/>
    </source>
</evidence>
<evidence type="ECO:0000313" key="2">
    <source>
        <dbReference type="EMBL" id="KAA2367003.1"/>
    </source>
</evidence>
<proteinExistence type="predicted"/>
<dbReference type="SUPFAM" id="SSF50952">
    <property type="entry name" value="Soluble quinoprotein glucose dehydrogenase"/>
    <property type="match status" value="1"/>
</dbReference>
<gene>
    <name evidence="3" type="ORF">F2Y07_09100</name>
    <name evidence="2" type="ORF">F2Y13_12685</name>
</gene>
<feature type="signal peptide" evidence="1">
    <location>
        <begin position="1"/>
        <end position="23"/>
    </location>
</feature>
<dbReference type="InterPro" id="IPR011041">
    <property type="entry name" value="Quinoprot_gluc/sorb_DH_b-prop"/>
</dbReference>
<dbReference type="EMBL" id="VVXK01000022">
    <property type="protein sequence ID" value="KAA2367003.1"/>
    <property type="molecule type" value="Genomic_DNA"/>
</dbReference>
<dbReference type="Proteomes" id="UP000322658">
    <property type="component" value="Unassembled WGS sequence"/>
</dbReference>
<organism evidence="3 4">
    <name type="scientific">Alistipes shahii</name>
    <dbReference type="NCBI Taxonomy" id="328814"/>
    <lineage>
        <taxon>Bacteria</taxon>
        <taxon>Pseudomonadati</taxon>
        <taxon>Bacteroidota</taxon>
        <taxon>Bacteroidia</taxon>
        <taxon>Bacteroidales</taxon>
        <taxon>Rikenellaceae</taxon>
        <taxon>Alistipes</taxon>
    </lineage>
</organism>